<protein>
    <submittedName>
        <fullName evidence="1">Uncharacterized protein</fullName>
    </submittedName>
</protein>
<dbReference type="AlphaFoldDB" id="A0A812STI5"/>
<keyword evidence="2" id="KW-1185">Reference proteome</keyword>
<dbReference type="EMBL" id="CAJNDS010002500">
    <property type="protein sequence ID" value="CAE7500183.1"/>
    <property type="molecule type" value="Genomic_DNA"/>
</dbReference>
<name>A0A812STI5_9DINO</name>
<accession>A0A812STI5</accession>
<evidence type="ECO:0000313" key="1">
    <source>
        <dbReference type="EMBL" id="CAE7500183.1"/>
    </source>
</evidence>
<organism evidence="1 2">
    <name type="scientific">Symbiodinium natans</name>
    <dbReference type="NCBI Taxonomy" id="878477"/>
    <lineage>
        <taxon>Eukaryota</taxon>
        <taxon>Sar</taxon>
        <taxon>Alveolata</taxon>
        <taxon>Dinophyceae</taxon>
        <taxon>Suessiales</taxon>
        <taxon>Symbiodiniaceae</taxon>
        <taxon>Symbiodinium</taxon>
    </lineage>
</organism>
<reference evidence="1" key="1">
    <citation type="submission" date="2021-02" db="EMBL/GenBank/DDBJ databases">
        <authorList>
            <person name="Dougan E. K."/>
            <person name="Rhodes N."/>
            <person name="Thang M."/>
            <person name="Chan C."/>
        </authorList>
    </citation>
    <scope>NUCLEOTIDE SEQUENCE</scope>
</reference>
<dbReference type="Proteomes" id="UP000604046">
    <property type="component" value="Unassembled WGS sequence"/>
</dbReference>
<sequence>MGPFLKQLDHPKLFHDPELGLGPREYCTTKTSGLKVKDLIAAAESKKKVQAEEGASSFASHRGFGVIYQVGRCELPQSKEERLAAEVCELRKRLATMELELEELRSREREASIPEEFFDCFD</sequence>
<evidence type="ECO:0000313" key="2">
    <source>
        <dbReference type="Proteomes" id="UP000604046"/>
    </source>
</evidence>
<proteinExistence type="predicted"/>
<gene>
    <name evidence="1" type="ORF">SNAT2548_LOCUS28011</name>
</gene>
<comment type="caution">
    <text evidence="1">The sequence shown here is derived from an EMBL/GenBank/DDBJ whole genome shotgun (WGS) entry which is preliminary data.</text>
</comment>